<dbReference type="InterPro" id="IPR044867">
    <property type="entry name" value="DEUBAD_dom"/>
</dbReference>
<dbReference type="PANTHER" id="PTHR13052:SF2">
    <property type="entry name" value="NUCLEAR FACTOR KAPPA-B-BINDING PROTEIN"/>
    <property type="match status" value="1"/>
</dbReference>
<feature type="region of interest" description="Disordered" evidence="3">
    <location>
        <begin position="481"/>
        <end position="544"/>
    </location>
</feature>
<organism evidence="5">
    <name type="scientific">Davidia involucrata</name>
    <name type="common">Dove tree</name>
    <dbReference type="NCBI Taxonomy" id="16924"/>
    <lineage>
        <taxon>Eukaryota</taxon>
        <taxon>Viridiplantae</taxon>
        <taxon>Streptophyta</taxon>
        <taxon>Embryophyta</taxon>
        <taxon>Tracheophyta</taxon>
        <taxon>Spermatophyta</taxon>
        <taxon>Magnoliopsida</taxon>
        <taxon>eudicotyledons</taxon>
        <taxon>Gunneridae</taxon>
        <taxon>Pentapetalae</taxon>
        <taxon>asterids</taxon>
        <taxon>Cornales</taxon>
        <taxon>Nyssaceae</taxon>
        <taxon>Davidia</taxon>
    </lineage>
</organism>
<evidence type="ECO:0000256" key="2">
    <source>
        <dbReference type="ARBA" id="ARBA00023242"/>
    </source>
</evidence>
<sequence>MVADQRKKRLNAASIASSREQCGAKRKKLELPQYGLNMSSNISLEWNDKKKSVIAKKEQIVLKRRDLIPFVDYVPHCNNILADVFAVPREIFELENLTEVLSYEVWQTHLSEYERNLLTQFLPKGADADQVVQELLARDNFFFGNPFLKWGASLCFGNLHPDAVLHQEQCIKANKKAYYSELQKYHNDMIGNLLMWKERWTSCKVPEKEIVQKIWRSRKHAEKSISNHANESRFCEPEENLAATSESRSWAADEKACSSDNQNLMMQRGELQRRKGFTEEKYDNSSDGLKVVSRPRKGEKLHNQSIQCGDGAKYMSYIKVSKEQHQHVKSSMNQSSNSIQSRSLNRVLGNLETFHVQPFEVFEEEERKKLYEYWLKLANRDLPAAFADWRRRQLQKRQLTVSLKQEMEEKLKSLTEGEEKENTYSMLPEQNTYSMLPEQTDNGVADHEPPIKIEDEEKEKSDSLLQEQMDNGVANHEPTIALEDGEKKNQNPDGMLQEQTDNGAAKHEPTIEDDDESVPISTQSQHLQQSPSLSGSHEFHPMDLDSEGNHVIAKTDDVPLNVTECPEKLSCVEVAVSQGDPLSSTSSVCPAVSMPDPYYHSNSLNHEYTYASELSLGHPQVIEEQPARLIDLESDMHQEYAGKDLLHRPSNDGAFFSPYPSQDRNELLQHFFKGQGGLPYHHVQKQTGLDFQPAANVLIENGQFSGHFRGELNPSLPLELRQKRLNELYMHQNIQENMYSDGGRYSIPRQEHFSPVNTQDWAVNTARMSVPLQSHLNGGELLSQSWYSGEHRACGGWSGLDSAVGTNHSIGNRNNADQSLFSVLSQCNELRSSAPYDSMSSAEQFIQSGNYGAVGGGPTPSNVLPQTTHPLDYLSGHEASATVKNNNIGWMSLPHQNSALQDSMGKPFLRSWNH</sequence>
<reference evidence="5" key="1">
    <citation type="submission" date="2019-08" db="EMBL/GenBank/DDBJ databases">
        <title>Reference gene set and small RNA set construction with multiple tissues from Davidia involucrata Baill.</title>
        <authorList>
            <person name="Yang H."/>
            <person name="Zhou C."/>
            <person name="Li G."/>
            <person name="Wang J."/>
            <person name="Gao P."/>
            <person name="Wang M."/>
            <person name="Wang R."/>
            <person name="Zhao Y."/>
        </authorList>
    </citation>
    <scope>NUCLEOTIDE SEQUENCE</scope>
    <source>
        <tissue evidence="5">Mixed with DoveR01_LX</tissue>
    </source>
</reference>
<evidence type="ECO:0000259" key="4">
    <source>
        <dbReference type="PROSITE" id="PS51916"/>
    </source>
</evidence>
<evidence type="ECO:0000256" key="3">
    <source>
        <dbReference type="SAM" id="MobiDB-lite"/>
    </source>
</evidence>
<accession>A0A5B6YT04</accession>
<dbReference type="AlphaFoldDB" id="A0A5B6YT04"/>
<dbReference type="PROSITE" id="PS51916">
    <property type="entry name" value="DEUBAD"/>
    <property type="match status" value="1"/>
</dbReference>
<dbReference type="GO" id="GO:0031011">
    <property type="term" value="C:Ino80 complex"/>
    <property type="evidence" value="ECO:0007669"/>
    <property type="project" value="InterPro"/>
</dbReference>
<keyword evidence="2" id="KW-0539">Nucleus</keyword>
<evidence type="ECO:0000313" key="5">
    <source>
        <dbReference type="EMBL" id="MPA34785.1"/>
    </source>
</evidence>
<proteinExistence type="predicted"/>
<dbReference type="InterPro" id="IPR024867">
    <property type="entry name" value="NFRKB"/>
</dbReference>
<dbReference type="PANTHER" id="PTHR13052">
    <property type="entry name" value="NFRKB-RELATED"/>
    <property type="match status" value="1"/>
</dbReference>
<evidence type="ECO:0000256" key="1">
    <source>
        <dbReference type="ARBA" id="ARBA00004123"/>
    </source>
</evidence>
<name>A0A5B6YT04_DAVIN</name>
<dbReference type="EMBL" id="GHES01004226">
    <property type="protein sequence ID" value="MPA34785.1"/>
    <property type="molecule type" value="Transcribed_RNA"/>
</dbReference>
<protein>
    <recommendedName>
        <fullName evidence="4">DEUBAD domain-containing protein</fullName>
    </recommendedName>
</protein>
<feature type="compositionally biased region" description="Low complexity" evidence="3">
    <location>
        <begin position="521"/>
        <end position="536"/>
    </location>
</feature>
<comment type="subcellular location">
    <subcellularLocation>
        <location evidence="1">Nucleus</location>
    </subcellularLocation>
</comment>
<feature type="domain" description="DEUBAD" evidence="4">
    <location>
        <begin position="88"/>
        <end position="199"/>
    </location>
</feature>
<dbReference type="CDD" id="cd21865">
    <property type="entry name" value="DEUBAD_NFRKB"/>
    <property type="match status" value="1"/>
</dbReference>
<gene>
    <name evidence="5" type="ORF">Din_004226</name>
</gene>